<keyword evidence="2" id="KW-1185">Reference proteome</keyword>
<reference evidence="1" key="3">
    <citation type="submission" date="2025-09" db="UniProtKB">
        <authorList>
            <consortium name="Ensembl"/>
        </authorList>
    </citation>
    <scope>IDENTIFICATION</scope>
</reference>
<reference evidence="1" key="2">
    <citation type="submission" date="2025-08" db="UniProtKB">
        <authorList>
            <consortium name="Ensembl"/>
        </authorList>
    </citation>
    <scope>IDENTIFICATION</scope>
</reference>
<evidence type="ECO:0000313" key="1">
    <source>
        <dbReference type="Ensembl" id="ENSPMRP00000004105.1"/>
    </source>
</evidence>
<name>A0A670HY41_PODMU</name>
<protein>
    <submittedName>
        <fullName evidence="1">Uncharacterized protein</fullName>
    </submittedName>
</protein>
<dbReference type="Ensembl" id="ENSPMRT00000004379.1">
    <property type="protein sequence ID" value="ENSPMRP00000004105.1"/>
    <property type="gene ID" value="ENSPMRG00000002805.1"/>
</dbReference>
<dbReference type="AlphaFoldDB" id="A0A670HY41"/>
<proteinExistence type="predicted"/>
<sequence>MGTELKLLLAESSLGRLCENELITPNQKEERRMRRQAPPKLADVRELFCPCTNRLLFHFFSFKKMRSPRALWITTECLQAKFHRIGPEALNVWL</sequence>
<evidence type="ECO:0000313" key="2">
    <source>
        <dbReference type="Proteomes" id="UP000472272"/>
    </source>
</evidence>
<dbReference type="Proteomes" id="UP000472272">
    <property type="component" value="Chromosome 4"/>
</dbReference>
<organism evidence="1 2">
    <name type="scientific">Podarcis muralis</name>
    <name type="common">Wall lizard</name>
    <name type="synonym">Lacerta muralis</name>
    <dbReference type="NCBI Taxonomy" id="64176"/>
    <lineage>
        <taxon>Eukaryota</taxon>
        <taxon>Metazoa</taxon>
        <taxon>Chordata</taxon>
        <taxon>Craniata</taxon>
        <taxon>Vertebrata</taxon>
        <taxon>Euteleostomi</taxon>
        <taxon>Lepidosauria</taxon>
        <taxon>Squamata</taxon>
        <taxon>Bifurcata</taxon>
        <taxon>Unidentata</taxon>
        <taxon>Episquamata</taxon>
        <taxon>Laterata</taxon>
        <taxon>Lacertibaenia</taxon>
        <taxon>Lacertidae</taxon>
        <taxon>Podarcis</taxon>
    </lineage>
</organism>
<accession>A0A670HY41</accession>
<reference evidence="1 2" key="1">
    <citation type="journal article" date="2019" name="Proc. Natl. Acad. Sci. U.S.A.">
        <title>Regulatory changes in pterin and carotenoid genes underlie balanced color polymorphisms in the wall lizard.</title>
        <authorList>
            <person name="Andrade P."/>
            <person name="Pinho C."/>
            <person name="Perez I de Lanuza G."/>
            <person name="Afonso S."/>
            <person name="Brejcha J."/>
            <person name="Rubin C.J."/>
            <person name="Wallerman O."/>
            <person name="Pereira P."/>
            <person name="Sabatino S.J."/>
            <person name="Bellati A."/>
            <person name="Pellitteri-Rosa D."/>
            <person name="Bosakova Z."/>
            <person name="Bunikis I."/>
            <person name="Carretero M.A."/>
            <person name="Feiner N."/>
            <person name="Marsik P."/>
            <person name="Pauperio F."/>
            <person name="Salvi D."/>
            <person name="Soler L."/>
            <person name="While G.M."/>
            <person name="Uller T."/>
            <person name="Font E."/>
            <person name="Andersson L."/>
            <person name="Carneiro M."/>
        </authorList>
    </citation>
    <scope>NUCLEOTIDE SEQUENCE</scope>
</reference>